<dbReference type="KEGG" id="meh:M301_0440"/>
<dbReference type="Proteomes" id="UP000000383">
    <property type="component" value="Chromosome"/>
</dbReference>
<protein>
    <submittedName>
        <fullName evidence="2">Uncharacterized protein</fullName>
    </submittedName>
</protein>
<proteinExistence type="predicted"/>
<dbReference type="SUPFAM" id="SSF48452">
    <property type="entry name" value="TPR-like"/>
    <property type="match status" value="1"/>
</dbReference>
<dbReference type="HOGENOM" id="CLU_332005_0_0_4"/>
<dbReference type="STRING" id="666681.M301_0440"/>
<dbReference type="InterPro" id="IPR011990">
    <property type="entry name" value="TPR-like_helical_dom_sf"/>
</dbReference>
<feature type="chain" id="PRO_5003094729" evidence="1">
    <location>
        <begin position="25"/>
        <end position="755"/>
    </location>
</feature>
<name>D7DMB3_METV0</name>
<dbReference type="OrthoDB" id="8558195at2"/>
<evidence type="ECO:0000313" key="2">
    <source>
        <dbReference type="EMBL" id="ADI28824.1"/>
    </source>
</evidence>
<feature type="signal peptide" evidence="1">
    <location>
        <begin position="1"/>
        <end position="24"/>
    </location>
</feature>
<keyword evidence="1" id="KW-0732">Signal</keyword>
<organism evidence="2 3">
    <name type="scientific">Methylotenera versatilis (strain 301)</name>
    <dbReference type="NCBI Taxonomy" id="666681"/>
    <lineage>
        <taxon>Bacteria</taxon>
        <taxon>Pseudomonadati</taxon>
        <taxon>Pseudomonadota</taxon>
        <taxon>Betaproteobacteria</taxon>
        <taxon>Nitrosomonadales</taxon>
        <taxon>Methylophilaceae</taxon>
        <taxon>Methylotenera</taxon>
    </lineage>
</organism>
<accession>D7DMB3</accession>
<keyword evidence="3" id="KW-1185">Reference proteome</keyword>
<reference evidence="2 3" key="2">
    <citation type="journal article" date="2011" name="J. Bacteriol.">
        <title>Genomes of three methylotrophs from a single niche uncover genetic and metabolic divergence of Methylophilaceae.</title>
        <authorList>
            <person name="Lapidus A."/>
            <person name="Clum A."/>
            <person name="Labutti K."/>
            <person name="Kaluzhnaya M.G."/>
            <person name="Lim S."/>
            <person name="Beck D.A."/>
            <person name="Glavina Del Rio T."/>
            <person name="Nolan M."/>
            <person name="Mavromatis K."/>
            <person name="Huntemann M."/>
            <person name="Lucas S."/>
            <person name="Lidstrom M.E."/>
            <person name="Ivanova N."/>
            <person name="Chistoserdova L."/>
        </authorList>
    </citation>
    <scope>NUCLEOTIDE SEQUENCE [LARGE SCALE GENOMIC DNA]</scope>
    <source>
        <strain evidence="2 3">301</strain>
    </source>
</reference>
<dbReference type="EMBL" id="CP002056">
    <property type="protein sequence ID" value="ADI28824.1"/>
    <property type="molecule type" value="Genomic_DNA"/>
</dbReference>
<dbReference type="eggNOG" id="COG1729">
    <property type="taxonomic scope" value="Bacteria"/>
</dbReference>
<evidence type="ECO:0000313" key="3">
    <source>
        <dbReference type="Proteomes" id="UP000000383"/>
    </source>
</evidence>
<dbReference type="AlphaFoldDB" id="D7DMB3"/>
<dbReference type="Gene3D" id="1.25.40.10">
    <property type="entry name" value="Tetratricopeptide repeat domain"/>
    <property type="match status" value="1"/>
</dbReference>
<sequence precursor="true">MNLSKKIYLVLAFICSLAPSLAYADKILDKVEIVQAQNETEIHIEFLTQVRYLRHAPLNTETSRIQIFLEFPQLTKETLSNQREFRNSPKTNLVPRFTVNYPEQETNSIGVRFKSPVKFAVTPDNSGRGIVIHVPNDKAGVVAEPVVEPPVEPVIDHGPQGEIPAKPADMSDNDYAAKLMAEARVARGFGDYPKAVQLLNAVLALPSNTHSQDAQELIANSREKMGEMTKAKAEYETYLKLYPQGEGAARVRQRLTALEGSGKFSSADAAKTKKPIRDIHENTVYGSWNQYYYDAHSHNYPGSGKNTGTHDQSQLVSAMDLTARFRQNEWDSRIVIRDTQTMDFLPNKADRNRLQAAYVEVQNKESDFMTRLGRQNGNSGGVLGRFDGGLFRYGLSPQYKLNFVAGTLDEYNIDYRRHFYGINLDIGPINEKWSGNAFFIEQRVDDLIDRRGVGGELRYFDMGKSLYSVVDYDTYFNRLNTAMVQGNWQPAEGTSYNILMENRKSPVLQLINALFDPAFQNQTFYPTTPTSLRQALRIGSTISAPNTLTVSGLRDYAINQTLDTSLFLVGATRQVTPRWQLGGDVQMSRVTGSANASKGAIDLAKKAAADNGTFLSDLDIQNLTNSFAGGNTYTYHVQAVGLDTLFKDDTSIIGLSYVDGPTSRVQSVVLTNVMVPRDKWRLDSSVKLLRIESDPASVQYVVGPTLRASYRLREKATIEAEVGLEVTNENSSDSFNPGHTRTFRDFSFIGYRLDI</sequence>
<gene>
    <name evidence="2" type="ordered locus">M301_0440</name>
</gene>
<dbReference type="RefSeq" id="WP_013147140.1">
    <property type="nucleotide sequence ID" value="NC_014207.1"/>
</dbReference>
<evidence type="ECO:0000256" key="1">
    <source>
        <dbReference type="SAM" id="SignalP"/>
    </source>
</evidence>
<reference evidence="3" key="1">
    <citation type="submission" date="2010-05" db="EMBL/GenBank/DDBJ databases">
        <title>Complete sequence of Methylotenera sp. 301.</title>
        <authorList>
            <person name="Lucas S."/>
            <person name="Copeland A."/>
            <person name="Lapidus A."/>
            <person name="Cheng J.-F."/>
            <person name="Bruce D."/>
            <person name="Goodwin L."/>
            <person name="Pitluck S."/>
            <person name="Clum A."/>
            <person name="Land M."/>
            <person name="Hauser L."/>
            <person name="Kyrpides N."/>
            <person name="Ivanova N."/>
            <person name="Chistoservova L."/>
            <person name="Kalyuzhnaya M."/>
            <person name="Woyke T."/>
        </authorList>
    </citation>
    <scope>NUCLEOTIDE SEQUENCE [LARGE SCALE GENOMIC DNA]</scope>
    <source>
        <strain evidence="3">301</strain>
    </source>
</reference>